<keyword evidence="2" id="KW-1185">Reference proteome</keyword>
<organism evidence="1 2">
    <name type="scientific">Phenylobacterium ferrooxidans</name>
    <dbReference type="NCBI Taxonomy" id="2982689"/>
    <lineage>
        <taxon>Bacteria</taxon>
        <taxon>Pseudomonadati</taxon>
        <taxon>Pseudomonadota</taxon>
        <taxon>Alphaproteobacteria</taxon>
        <taxon>Caulobacterales</taxon>
        <taxon>Caulobacteraceae</taxon>
        <taxon>Phenylobacterium</taxon>
    </lineage>
</organism>
<evidence type="ECO:0000313" key="1">
    <source>
        <dbReference type="EMBL" id="MFD3265392.1"/>
    </source>
</evidence>
<comment type="caution">
    <text evidence="1">The sequence shown here is derived from an EMBL/GenBank/DDBJ whole genome shotgun (WGS) entry which is preliminary data.</text>
</comment>
<protein>
    <submittedName>
        <fullName evidence="1">Antitoxin</fullName>
    </submittedName>
</protein>
<proteinExistence type="predicted"/>
<reference evidence="1 2" key="1">
    <citation type="submission" date="2022-09" db="EMBL/GenBank/DDBJ databases">
        <title>New species of Phenylobacterium.</title>
        <authorList>
            <person name="Mieszkin S."/>
        </authorList>
    </citation>
    <scope>NUCLEOTIDE SEQUENCE [LARGE SCALE GENOMIC DNA]</scope>
    <source>
        <strain evidence="1 2">HK31-G</strain>
    </source>
</reference>
<name>A0ABW6CYX0_9CAUL</name>
<accession>A0ABW6CYX0</accession>
<sequence>MSKPKFADLFDKQVGPDAERVLVTLLRNLGPWRKSIVLVGGLAPAYLVRRREPDVPAHAGTGDLDVVVDLKILTETDAYWKLEENLEDMGFKRLQNSDGRPVNWRWTITLEGGRVLILEFLADHPDPGGDKVLSLPTEGKVSAVHIPYASMVFDLHDQIEVTAELIGGGGRATETIAYANIVSFTCLKAFAFDHRAERKDAHDLVYCLEHIEGSVDAAIPKFVEALNGVHRDTILKALALLRSRFAPNVDEGHLFDGPVAVALFELGDADADRDARLLRQRGANAVIERLLAGLVGAMEAAG</sequence>
<evidence type="ECO:0000313" key="2">
    <source>
        <dbReference type="Proteomes" id="UP001598130"/>
    </source>
</evidence>
<gene>
    <name evidence="1" type="ORF">OCL97_15650</name>
</gene>
<dbReference type="Proteomes" id="UP001598130">
    <property type="component" value="Unassembled WGS sequence"/>
</dbReference>
<dbReference type="EMBL" id="JAOTJD010000032">
    <property type="protein sequence ID" value="MFD3265392.1"/>
    <property type="molecule type" value="Genomic_DNA"/>
</dbReference>
<dbReference type="RefSeq" id="WP_377370829.1">
    <property type="nucleotide sequence ID" value="NZ_JAOTJD010000032.1"/>
</dbReference>